<proteinExistence type="predicted"/>
<gene>
    <name evidence="1" type="ORF">EVAR_94864_1</name>
</gene>
<evidence type="ECO:0000313" key="1">
    <source>
        <dbReference type="EMBL" id="GBP35413.1"/>
    </source>
</evidence>
<evidence type="ECO:0000313" key="2">
    <source>
        <dbReference type="Proteomes" id="UP000299102"/>
    </source>
</evidence>
<protein>
    <submittedName>
        <fullName evidence="1">Uncharacterized protein</fullName>
    </submittedName>
</protein>
<dbReference type="Proteomes" id="UP000299102">
    <property type="component" value="Unassembled WGS sequence"/>
</dbReference>
<name>A0A4C1V9K7_EUMVA</name>
<comment type="caution">
    <text evidence="1">The sequence shown here is derived from an EMBL/GenBank/DDBJ whole genome shotgun (WGS) entry which is preliminary data.</text>
</comment>
<accession>A0A4C1V9K7</accession>
<organism evidence="1 2">
    <name type="scientific">Eumeta variegata</name>
    <name type="common">Bagworm moth</name>
    <name type="synonym">Eumeta japonica</name>
    <dbReference type="NCBI Taxonomy" id="151549"/>
    <lineage>
        <taxon>Eukaryota</taxon>
        <taxon>Metazoa</taxon>
        <taxon>Ecdysozoa</taxon>
        <taxon>Arthropoda</taxon>
        <taxon>Hexapoda</taxon>
        <taxon>Insecta</taxon>
        <taxon>Pterygota</taxon>
        <taxon>Neoptera</taxon>
        <taxon>Endopterygota</taxon>
        <taxon>Lepidoptera</taxon>
        <taxon>Glossata</taxon>
        <taxon>Ditrysia</taxon>
        <taxon>Tineoidea</taxon>
        <taxon>Psychidae</taxon>
        <taxon>Oiketicinae</taxon>
        <taxon>Eumeta</taxon>
    </lineage>
</organism>
<dbReference type="EMBL" id="BGZK01000303">
    <property type="protein sequence ID" value="GBP35413.1"/>
    <property type="molecule type" value="Genomic_DNA"/>
</dbReference>
<keyword evidence="2" id="KW-1185">Reference proteome</keyword>
<reference evidence="1 2" key="1">
    <citation type="journal article" date="2019" name="Commun. Biol.">
        <title>The bagworm genome reveals a unique fibroin gene that provides high tensile strength.</title>
        <authorList>
            <person name="Kono N."/>
            <person name="Nakamura H."/>
            <person name="Ohtoshi R."/>
            <person name="Tomita M."/>
            <person name="Numata K."/>
            <person name="Arakawa K."/>
        </authorList>
    </citation>
    <scope>NUCLEOTIDE SEQUENCE [LARGE SCALE GENOMIC DNA]</scope>
</reference>
<dbReference type="AlphaFoldDB" id="A0A4C1V9K7"/>
<sequence length="68" mass="7951">MVAIRNTSIFRIHPTLLWSDENIKAYLKGQRIEDDEVVVAAVQEFLERNITEAEFPEEPLLRFNGTYL</sequence>